<dbReference type="Proteomes" id="UP000447434">
    <property type="component" value="Chromosome 7"/>
</dbReference>
<reference evidence="2" key="1">
    <citation type="journal article" date="2020" name="Nat. Commun.">
        <title>Genome sequence of the cluster root forming white lupin.</title>
        <authorList>
            <person name="Hufnagel B."/>
            <person name="Marques A."/>
            <person name="Soriano A."/>
            <person name="Marques L."/>
            <person name="Divol F."/>
            <person name="Doumas P."/>
            <person name="Sallet E."/>
            <person name="Mancinotti D."/>
            <person name="Carrere S."/>
            <person name="Marande W."/>
            <person name="Arribat S."/>
            <person name="Keller J."/>
            <person name="Huneau C."/>
            <person name="Blein T."/>
            <person name="Aime D."/>
            <person name="Laguerre M."/>
            <person name="Taylor J."/>
            <person name="Schubert V."/>
            <person name="Nelson M."/>
            <person name="Geu-Flores F."/>
            <person name="Crespi M."/>
            <person name="Gallardo-Guerrero K."/>
            <person name="Delaux P.-M."/>
            <person name="Salse J."/>
            <person name="Berges H."/>
            <person name="Guyot R."/>
            <person name="Gouzy J."/>
            <person name="Peret B."/>
        </authorList>
    </citation>
    <scope>NUCLEOTIDE SEQUENCE [LARGE SCALE GENOMIC DNA]</scope>
    <source>
        <strain evidence="2">cv. Amiga</strain>
    </source>
</reference>
<proteinExistence type="predicted"/>
<evidence type="ECO:0000313" key="2">
    <source>
        <dbReference type="Proteomes" id="UP000447434"/>
    </source>
</evidence>
<sequence length="59" mass="6777">MQYGFLKCKIWCLRNEFGEIQISIVSQEPTQFNCSIEENIAYGFDGKVNAVDLENAANW</sequence>
<dbReference type="EMBL" id="WOCE01000007">
    <property type="protein sequence ID" value="KAE9609656.1"/>
    <property type="molecule type" value="Genomic_DNA"/>
</dbReference>
<evidence type="ECO:0000313" key="1">
    <source>
        <dbReference type="EMBL" id="KAE9609656.1"/>
    </source>
</evidence>
<keyword evidence="2" id="KW-1185">Reference proteome</keyword>
<gene>
    <name evidence="1" type="ORF">Lalb_Chr07g0178351</name>
</gene>
<organism evidence="1 2">
    <name type="scientific">Lupinus albus</name>
    <name type="common">White lupine</name>
    <name type="synonym">Lupinus termis</name>
    <dbReference type="NCBI Taxonomy" id="3870"/>
    <lineage>
        <taxon>Eukaryota</taxon>
        <taxon>Viridiplantae</taxon>
        <taxon>Streptophyta</taxon>
        <taxon>Embryophyta</taxon>
        <taxon>Tracheophyta</taxon>
        <taxon>Spermatophyta</taxon>
        <taxon>Magnoliopsida</taxon>
        <taxon>eudicotyledons</taxon>
        <taxon>Gunneridae</taxon>
        <taxon>Pentapetalae</taxon>
        <taxon>rosids</taxon>
        <taxon>fabids</taxon>
        <taxon>Fabales</taxon>
        <taxon>Fabaceae</taxon>
        <taxon>Papilionoideae</taxon>
        <taxon>50 kb inversion clade</taxon>
        <taxon>genistoids sensu lato</taxon>
        <taxon>core genistoids</taxon>
        <taxon>Genisteae</taxon>
        <taxon>Lupinus</taxon>
    </lineage>
</organism>
<dbReference type="InterPro" id="IPR027417">
    <property type="entry name" value="P-loop_NTPase"/>
</dbReference>
<protein>
    <submittedName>
        <fullName evidence="1">Putative xenobiotic-transporting ATPase</fullName>
    </submittedName>
</protein>
<name>A0A6A4Q803_LUPAL</name>
<comment type="caution">
    <text evidence="1">The sequence shown here is derived from an EMBL/GenBank/DDBJ whole genome shotgun (WGS) entry which is preliminary data.</text>
</comment>
<dbReference type="Gene3D" id="3.40.50.300">
    <property type="entry name" value="P-loop containing nucleotide triphosphate hydrolases"/>
    <property type="match status" value="1"/>
</dbReference>
<accession>A0A6A4Q803</accession>
<dbReference type="AlphaFoldDB" id="A0A6A4Q803"/>
<dbReference type="OrthoDB" id="6500128at2759"/>